<dbReference type="AlphaFoldDB" id="A2SN51"/>
<proteinExistence type="predicted"/>
<evidence type="ECO:0000313" key="2">
    <source>
        <dbReference type="Proteomes" id="UP000000366"/>
    </source>
</evidence>
<dbReference type="KEGG" id="mpt:Mpe_B0215"/>
<dbReference type="RefSeq" id="WP_011831578.1">
    <property type="nucleotide sequence ID" value="NC_008826.1"/>
</dbReference>
<keyword evidence="2" id="KW-1185">Reference proteome</keyword>
<dbReference type="EMBL" id="CP000556">
    <property type="protein sequence ID" value="ABM96990.1"/>
    <property type="molecule type" value="Genomic_DNA"/>
</dbReference>
<sequence length="134" mass="15318">MLSKRERAEKVNAFLAVVGDCGRRFFRHDERRARMEVDARGHVWFVDDYSQKRIYTHHEGRWSGFSHGGTLRDLVRALRDHIRTGQYLPAHSLGPWPSWYSGGDPWAYGDDMVQVRQAAIDQGLLAPPAEAKAA</sequence>
<dbReference type="eggNOG" id="ENOG50346FS">
    <property type="taxonomic scope" value="Bacteria"/>
</dbReference>
<keyword evidence="1" id="KW-0614">Plasmid</keyword>
<dbReference type="HOGENOM" id="CLU_1853517_0_0_4"/>
<name>A2SN51_METPP</name>
<dbReference type="Proteomes" id="UP000000366">
    <property type="component" value="Plasmid RPME01"/>
</dbReference>
<organism evidence="1 2">
    <name type="scientific">Methylibium petroleiphilum (strain ATCC BAA-1232 / LMG 22953 / PM1)</name>
    <dbReference type="NCBI Taxonomy" id="420662"/>
    <lineage>
        <taxon>Bacteria</taxon>
        <taxon>Pseudomonadati</taxon>
        <taxon>Pseudomonadota</taxon>
        <taxon>Betaproteobacteria</taxon>
        <taxon>Burkholderiales</taxon>
        <taxon>Sphaerotilaceae</taxon>
        <taxon>Methylibium</taxon>
    </lineage>
</organism>
<evidence type="ECO:0000313" key="1">
    <source>
        <dbReference type="EMBL" id="ABM96990.1"/>
    </source>
</evidence>
<reference evidence="1 2" key="1">
    <citation type="journal article" date="2007" name="J. Bacteriol.">
        <title>Whole-genome analysis of the methyl tert-butyl ether-degrading beta-proteobacterium Methylibium petroleiphilum PM1.</title>
        <authorList>
            <person name="Kane S.R."/>
            <person name="Chakicherla A.Y."/>
            <person name="Chain P.S.G."/>
            <person name="Schmidt R."/>
            <person name="Shin M.W."/>
            <person name="Legler T.C."/>
            <person name="Scow K.M."/>
            <person name="Larimer F.W."/>
            <person name="Lucas S.M."/>
            <person name="Richardson P.M."/>
            <person name="Hristova K.R."/>
        </authorList>
    </citation>
    <scope>NUCLEOTIDE SEQUENCE [LARGE SCALE GENOMIC DNA]</scope>
    <source>
        <strain evidence="2">ATCC BAA-1232 / LMG 22953 / PM1</strain>
        <plasmid evidence="1 2">RPME01</plasmid>
    </source>
</reference>
<geneLocation type="plasmid" evidence="1 2">
    <name>RPME01</name>
</geneLocation>
<gene>
    <name evidence="1" type="ordered locus">Mpe_B0215</name>
</gene>
<protein>
    <submittedName>
        <fullName evidence="1">Uncharacterized protein</fullName>
    </submittedName>
</protein>
<accession>A2SN51</accession>